<evidence type="ECO:0000313" key="4">
    <source>
        <dbReference type="Proteomes" id="UP000319213"/>
    </source>
</evidence>
<protein>
    <recommendedName>
        <fullName evidence="2">PknH-like extracellular domain-containing protein</fullName>
    </recommendedName>
</protein>
<accession>A0A543IT65</accession>
<evidence type="ECO:0000259" key="2">
    <source>
        <dbReference type="Pfam" id="PF14032"/>
    </source>
</evidence>
<keyword evidence="4" id="KW-1185">Reference proteome</keyword>
<sequence>MRGGLPVKVVQVGEHWERSGGRATRPRSWSALVVVTVLAFGCAIVAGVAGSVAGAELTRGPDAAEIQRASAEEIARRWQVWPVKRIFPATLPYVTEQGGQERARRVGVSTRTDCQAAVDARLRATFRAAGCRAVLRATYLDALQGVVVTIGVAAFPDAASAARAHAAFPKGGRPSPGLRALSFPRTVADRFTAAGRQHGYARQEGPYVVAVTAGQVDGRPARAVGHQRETLFAFTADLADGVLRNLVTPVVPDCTAKEWLC</sequence>
<evidence type="ECO:0000256" key="1">
    <source>
        <dbReference type="SAM" id="Phobius"/>
    </source>
</evidence>
<keyword evidence="1" id="KW-0472">Membrane</keyword>
<dbReference type="RefSeq" id="WP_244941578.1">
    <property type="nucleotide sequence ID" value="NZ_VFPQ01000001.1"/>
</dbReference>
<dbReference type="Pfam" id="PF14032">
    <property type="entry name" value="PknH_C"/>
    <property type="match status" value="1"/>
</dbReference>
<dbReference type="AlphaFoldDB" id="A0A543IT65"/>
<organism evidence="3 4">
    <name type="scientific">Thermopolyspora flexuosa</name>
    <dbReference type="NCBI Taxonomy" id="103836"/>
    <lineage>
        <taxon>Bacteria</taxon>
        <taxon>Bacillati</taxon>
        <taxon>Actinomycetota</taxon>
        <taxon>Actinomycetes</taxon>
        <taxon>Streptosporangiales</taxon>
        <taxon>Streptosporangiaceae</taxon>
        <taxon>Thermopolyspora</taxon>
    </lineage>
</organism>
<dbReference type="EMBL" id="VFPQ01000001">
    <property type="protein sequence ID" value="TQM73776.1"/>
    <property type="molecule type" value="Genomic_DNA"/>
</dbReference>
<dbReference type="Gene3D" id="3.40.1000.70">
    <property type="entry name" value="PknH-like extracellular domain"/>
    <property type="match status" value="1"/>
</dbReference>
<comment type="caution">
    <text evidence="3">The sequence shown here is derived from an EMBL/GenBank/DDBJ whole genome shotgun (WGS) entry which is preliminary data.</text>
</comment>
<dbReference type="Proteomes" id="UP000319213">
    <property type="component" value="Unassembled WGS sequence"/>
</dbReference>
<proteinExistence type="predicted"/>
<keyword evidence="1" id="KW-0812">Transmembrane</keyword>
<keyword evidence="1" id="KW-1133">Transmembrane helix</keyword>
<gene>
    <name evidence="3" type="ORF">FHX40_0429</name>
</gene>
<dbReference type="InterPro" id="IPR038232">
    <property type="entry name" value="PknH-like_Extracell_sf"/>
</dbReference>
<evidence type="ECO:0000313" key="3">
    <source>
        <dbReference type="EMBL" id="TQM73776.1"/>
    </source>
</evidence>
<reference evidence="3 4" key="1">
    <citation type="submission" date="2019-06" db="EMBL/GenBank/DDBJ databases">
        <title>Sequencing the genomes of 1000 actinobacteria strains.</title>
        <authorList>
            <person name="Klenk H.-P."/>
        </authorList>
    </citation>
    <scope>NUCLEOTIDE SEQUENCE [LARGE SCALE GENOMIC DNA]</scope>
    <source>
        <strain evidence="3 4">DSM 43186</strain>
    </source>
</reference>
<dbReference type="InterPro" id="IPR026954">
    <property type="entry name" value="PknH-like_Extracell"/>
</dbReference>
<name>A0A543IT65_9ACTN</name>
<feature type="transmembrane region" description="Helical" evidence="1">
    <location>
        <begin position="28"/>
        <end position="49"/>
    </location>
</feature>
<feature type="domain" description="PknH-like extracellular" evidence="2">
    <location>
        <begin position="102"/>
        <end position="168"/>
    </location>
</feature>